<dbReference type="Proteomes" id="UP000288623">
    <property type="component" value="Unassembled WGS sequence"/>
</dbReference>
<dbReference type="SUPFAM" id="SSF52499">
    <property type="entry name" value="Isochorismatase-like hydrolases"/>
    <property type="match status" value="1"/>
</dbReference>
<dbReference type="Gene3D" id="3.40.50.850">
    <property type="entry name" value="Isochorismatase-like"/>
    <property type="match status" value="1"/>
</dbReference>
<sequence>MTTACVIIDVQGKILSVMNDPAQTSENLVKLLTGVQTLGIPTILLEQYPDGLGPTDEAIQAALPHVQAIAKTSFSAYQSEAFIAALQAVDGLERIILCGIEAHICVYQTARDLLEAGYIVEVVADAVDSRTADNKQIGIDRMAQEGALITSVEMILFDVLGHAKHPHFKTISKLIK</sequence>
<evidence type="ECO:0000313" key="2">
    <source>
        <dbReference type="EMBL" id="RUS57319.1"/>
    </source>
</evidence>
<organism evidence="2 3">
    <name type="scientific">Candidatus Kurthia intestinigallinarum</name>
    <dbReference type="NCBI Taxonomy" id="1562256"/>
    <lineage>
        <taxon>Bacteria</taxon>
        <taxon>Bacillati</taxon>
        <taxon>Bacillota</taxon>
        <taxon>Bacilli</taxon>
        <taxon>Bacillales</taxon>
        <taxon>Caryophanaceae</taxon>
        <taxon>Kurthia</taxon>
    </lineage>
</organism>
<dbReference type="PANTHER" id="PTHR14119">
    <property type="entry name" value="HYDROLASE"/>
    <property type="match status" value="1"/>
</dbReference>
<accession>A0A433RVN0</accession>
<dbReference type="PANTHER" id="PTHR14119:SF3">
    <property type="entry name" value="ISOCHORISMATASE DOMAIN-CONTAINING PROTEIN 2"/>
    <property type="match status" value="1"/>
</dbReference>
<dbReference type="InterPro" id="IPR000868">
    <property type="entry name" value="Isochorismatase-like_dom"/>
</dbReference>
<gene>
    <name evidence="2" type="ORF">QI30_06995</name>
</gene>
<comment type="caution">
    <text evidence="2">The sequence shown here is derived from an EMBL/GenBank/DDBJ whole genome shotgun (WGS) entry which is preliminary data.</text>
</comment>
<dbReference type="InterPro" id="IPR050993">
    <property type="entry name" value="Isochorismatase_domain"/>
</dbReference>
<dbReference type="OrthoDB" id="9789777at2"/>
<dbReference type="InterPro" id="IPR036380">
    <property type="entry name" value="Isochorismatase-like_sf"/>
</dbReference>
<dbReference type="AlphaFoldDB" id="A0A433RVN0"/>
<protein>
    <submittedName>
        <fullName evidence="2">Isochorismatase</fullName>
    </submittedName>
</protein>
<proteinExistence type="predicted"/>
<evidence type="ECO:0000259" key="1">
    <source>
        <dbReference type="Pfam" id="PF00857"/>
    </source>
</evidence>
<dbReference type="Pfam" id="PF00857">
    <property type="entry name" value="Isochorismatase"/>
    <property type="match status" value="1"/>
</dbReference>
<evidence type="ECO:0000313" key="3">
    <source>
        <dbReference type="Proteomes" id="UP000288623"/>
    </source>
</evidence>
<feature type="domain" description="Isochorismatase-like" evidence="1">
    <location>
        <begin position="3"/>
        <end position="153"/>
    </location>
</feature>
<dbReference type="EMBL" id="JTFC01000026">
    <property type="protein sequence ID" value="RUS57319.1"/>
    <property type="molecule type" value="Genomic_DNA"/>
</dbReference>
<name>A0A433RVN0_9BACL</name>
<reference evidence="2 3" key="1">
    <citation type="submission" date="2014-11" db="EMBL/GenBank/DDBJ databases">
        <title>Genome sequence and analysis of novel Kurthia sp.</title>
        <authorList>
            <person name="Lawson J.N."/>
            <person name="Gonzalez J.E."/>
            <person name="Rinauldi L."/>
            <person name="Xuan Z."/>
            <person name="Firman A."/>
            <person name="Shaddox L."/>
            <person name="Trudeau A."/>
            <person name="Shah S."/>
            <person name="Reiman D."/>
        </authorList>
    </citation>
    <scope>NUCLEOTIDE SEQUENCE [LARGE SCALE GENOMIC DNA]</scope>
    <source>
        <strain evidence="2 3">3B1D</strain>
    </source>
</reference>
<keyword evidence="3" id="KW-1185">Reference proteome</keyword>
<dbReference type="RefSeq" id="WP_126990221.1">
    <property type="nucleotide sequence ID" value="NZ_JTFC01000026.1"/>
</dbReference>